<proteinExistence type="predicted"/>
<feature type="transmembrane region" description="Helical" evidence="1">
    <location>
        <begin position="28"/>
        <end position="44"/>
    </location>
</feature>
<protein>
    <submittedName>
        <fullName evidence="2">Uncharacterized protein</fullName>
    </submittedName>
</protein>
<organism evidence="2">
    <name type="scientific">Podoviridae sp. ctlSr7</name>
    <dbReference type="NCBI Taxonomy" id="2826573"/>
    <lineage>
        <taxon>Viruses</taxon>
        <taxon>Duplodnaviria</taxon>
        <taxon>Heunggongvirae</taxon>
        <taxon>Uroviricota</taxon>
        <taxon>Caudoviricetes</taxon>
    </lineage>
</organism>
<reference evidence="2" key="1">
    <citation type="journal article" date="2021" name="Proc. Natl. Acad. Sci. U.S.A.">
        <title>A Catalog of Tens of Thousands of Viruses from Human Metagenomes Reveals Hidden Associations with Chronic Diseases.</title>
        <authorList>
            <person name="Tisza M.J."/>
            <person name="Buck C.B."/>
        </authorList>
    </citation>
    <scope>NUCLEOTIDE SEQUENCE</scope>
    <source>
        <strain evidence="2">CtlSr7</strain>
    </source>
</reference>
<name>A0A8S5MYA6_9CAUD</name>
<dbReference type="EMBL" id="BK015014">
    <property type="protein sequence ID" value="DAD87111.1"/>
    <property type="molecule type" value="Genomic_DNA"/>
</dbReference>
<evidence type="ECO:0000313" key="2">
    <source>
        <dbReference type="EMBL" id="DAD87111.1"/>
    </source>
</evidence>
<evidence type="ECO:0000256" key="1">
    <source>
        <dbReference type="SAM" id="Phobius"/>
    </source>
</evidence>
<accession>A0A8S5MYA6</accession>
<keyword evidence="1" id="KW-1133">Transmembrane helix</keyword>
<keyword evidence="1" id="KW-0472">Membrane</keyword>
<sequence length="49" mass="5550">MVLRRLKASIYGGSKIITVARDEKLPTADLYYIAFIVVVAALISRRKRL</sequence>
<keyword evidence="1" id="KW-0812">Transmembrane</keyword>